<comment type="function">
    <text evidence="11">Adds a GMP to the 5'-end of tRNA(His) after transcription and RNase P cleavage.</text>
</comment>
<reference evidence="15" key="1">
    <citation type="submission" date="2024-02" db="EMBL/GenBank/DDBJ databases">
        <authorList>
            <consortium name="ELIXIR-Norway"/>
            <consortium name="Elixir Norway"/>
        </authorList>
    </citation>
    <scope>NUCLEOTIDE SEQUENCE</scope>
</reference>
<feature type="region of interest" description="Disordered" evidence="12">
    <location>
        <begin position="259"/>
        <end position="281"/>
    </location>
</feature>
<keyword evidence="6 11" id="KW-0548">Nucleotidyltransferase</keyword>
<dbReference type="InterPro" id="IPR025845">
    <property type="entry name" value="Thg1_C_dom"/>
</dbReference>
<evidence type="ECO:0000256" key="6">
    <source>
        <dbReference type="ARBA" id="ARBA00022695"/>
    </source>
</evidence>
<keyword evidence="4 11" id="KW-0808">Transferase</keyword>
<sequence length="281" mass="32447">MANSKYEYVKGFEQNDSLLPQTWIVIQVDGRGFTRFSQAHAFKKPNDMQALFLMNDCAKAVLEDISDVVFCYGVSDEYSFVLRRTCTLYQRHASKLISLVVSLFSASYAMKWTQFFPETELQYAATFDGRAVCYPSESILRDYLSWRQVDCHINNQYNTCFWKLVESGMSTTEAQDTLKGTTADVKNNLLFEKFNINYNNLPQIFRKGSIVYRKQVEEVGKKENGEVIKRLRMRIVVEHEDIIRNGFWTAHPYILSVARSKQQQAHPPSPAANPQLSLSLR</sequence>
<comment type="similarity">
    <text evidence="2 11">Belongs to the tRNA(His) guanylyltransferase family.</text>
</comment>
<evidence type="ECO:0000256" key="1">
    <source>
        <dbReference type="ARBA" id="ARBA00001946"/>
    </source>
</evidence>
<evidence type="ECO:0000256" key="3">
    <source>
        <dbReference type="ARBA" id="ARBA00012511"/>
    </source>
</evidence>
<accession>A0ABP0UQF6</accession>
<evidence type="ECO:0000256" key="5">
    <source>
        <dbReference type="ARBA" id="ARBA00022694"/>
    </source>
</evidence>
<evidence type="ECO:0000259" key="14">
    <source>
        <dbReference type="Pfam" id="PF14413"/>
    </source>
</evidence>
<dbReference type="PANTHER" id="PTHR12729:SF6">
    <property type="entry name" value="TRNA(HIS) GUANYLYLTRANSFERASE-RELATED"/>
    <property type="match status" value="1"/>
</dbReference>
<keyword evidence="8 11" id="KW-0547">Nucleotide-binding</keyword>
<dbReference type="InterPro" id="IPR024956">
    <property type="entry name" value="tRNAHis_GuaTrfase_cat"/>
</dbReference>
<proteinExistence type="inferred from homology"/>
<feature type="domain" description="Thg1 C-terminal" evidence="14">
    <location>
        <begin position="139"/>
        <end position="244"/>
    </location>
</feature>
<feature type="domain" description="tRNAHis guanylyltransferase catalytic" evidence="13">
    <location>
        <begin position="6"/>
        <end position="135"/>
    </location>
</feature>
<comment type="catalytic activity">
    <reaction evidence="11">
        <text>a 5'-end ribonucleotide-tRNA(His) + GTP + ATP + H2O = a 5'-end phospho-guanosine-ribonucleotide-tRNA(His) + AMP + 2 diphosphate + H(+)</text>
        <dbReference type="Rhea" id="RHEA:54564"/>
        <dbReference type="Rhea" id="RHEA-COMP:14193"/>
        <dbReference type="Rhea" id="RHEA-COMP:14917"/>
        <dbReference type="ChEBI" id="CHEBI:15377"/>
        <dbReference type="ChEBI" id="CHEBI:15378"/>
        <dbReference type="ChEBI" id="CHEBI:30616"/>
        <dbReference type="ChEBI" id="CHEBI:33019"/>
        <dbReference type="ChEBI" id="CHEBI:37565"/>
        <dbReference type="ChEBI" id="CHEBI:138282"/>
        <dbReference type="ChEBI" id="CHEBI:141847"/>
        <dbReference type="ChEBI" id="CHEBI:456215"/>
        <dbReference type="EC" id="2.7.7.79"/>
    </reaction>
</comment>
<dbReference type="InterPro" id="IPR038469">
    <property type="entry name" value="tRNAHis_GuaTrfase_Thg1_sf"/>
</dbReference>
<keyword evidence="16" id="KW-1185">Reference proteome</keyword>
<dbReference type="Proteomes" id="UP001497512">
    <property type="component" value="Chromosome 5"/>
</dbReference>
<evidence type="ECO:0000313" key="15">
    <source>
        <dbReference type="EMBL" id="CAK9227292.1"/>
    </source>
</evidence>
<gene>
    <name evidence="15" type="ORF">CSSPTR1EN2_LOCUS18666</name>
</gene>
<evidence type="ECO:0000256" key="7">
    <source>
        <dbReference type="ARBA" id="ARBA00022723"/>
    </source>
</evidence>
<dbReference type="Pfam" id="PF14413">
    <property type="entry name" value="Thg1C"/>
    <property type="match status" value="1"/>
</dbReference>
<protein>
    <recommendedName>
        <fullName evidence="3 11">tRNA(His) guanylyltransferase</fullName>
        <ecNumber evidence="3 11">2.7.7.79</ecNumber>
    </recommendedName>
    <alternativeName>
        <fullName evidence="11">tRNA-histidine guanylyltransferase</fullName>
    </alternativeName>
</protein>
<dbReference type="EMBL" id="OZ019897">
    <property type="protein sequence ID" value="CAK9227292.1"/>
    <property type="molecule type" value="Genomic_DNA"/>
</dbReference>
<evidence type="ECO:0000256" key="10">
    <source>
        <dbReference type="ARBA" id="ARBA00023134"/>
    </source>
</evidence>
<keyword evidence="5 11" id="KW-0819">tRNA processing</keyword>
<evidence type="ECO:0000256" key="8">
    <source>
        <dbReference type="ARBA" id="ARBA00022741"/>
    </source>
</evidence>
<dbReference type="Pfam" id="PF04446">
    <property type="entry name" value="Thg1"/>
    <property type="match status" value="1"/>
</dbReference>
<dbReference type="PIRSF" id="PIRSF028980">
    <property type="entry name" value="tRNAHis_guanylyltransferase"/>
    <property type="match status" value="1"/>
</dbReference>
<dbReference type="Gene3D" id="3.30.70.3000">
    <property type="match status" value="1"/>
</dbReference>
<keyword evidence="9 11" id="KW-0460">Magnesium</keyword>
<keyword evidence="10 11" id="KW-0342">GTP-binding</keyword>
<dbReference type="PANTHER" id="PTHR12729">
    <property type="entry name" value="TRNA(HIS) GUANYLYLTRANSFERASE-RELATED"/>
    <property type="match status" value="1"/>
</dbReference>
<evidence type="ECO:0000256" key="9">
    <source>
        <dbReference type="ARBA" id="ARBA00022842"/>
    </source>
</evidence>
<dbReference type="InterPro" id="IPR007537">
    <property type="entry name" value="tRNAHis_GuaTrfase_Thg1"/>
</dbReference>
<evidence type="ECO:0000256" key="4">
    <source>
        <dbReference type="ARBA" id="ARBA00022679"/>
    </source>
</evidence>
<evidence type="ECO:0000256" key="2">
    <source>
        <dbReference type="ARBA" id="ARBA00010113"/>
    </source>
</evidence>
<evidence type="ECO:0000256" key="11">
    <source>
        <dbReference type="PIRNR" id="PIRNR028980"/>
    </source>
</evidence>
<name>A0ABP0UQF6_9BRYO</name>
<evidence type="ECO:0000313" key="16">
    <source>
        <dbReference type="Proteomes" id="UP001497512"/>
    </source>
</evidence>
<keyword evidence="7 11" id="KW-0479">Metal-binding</keyword>
<evidence type="ECO:0000256" key="12">
    <source>
        <dbReference type="SAM" id="MobiDB-lite"/>
    </source>
</evidence>
<dbReference type="EC" id="2.7.7.79" evidence="3 11"/>
<evidence type="ECO:0000259" key="13">
    <source>
        <dbReference type="Pfam" id="PF04446"/>
    </source>
</evidence>
<comment type="cofactor">
    <cofactor evidence="1 11">
        <name>Mg(2+)</name>
        <dbReference type="ChEBI" id="CHEBI:18420"/>
    </cofactor>
</comment>
<organism evidence="15 16">
    <name type="scientific">Sphagnum troendelagicum</name>
    <dbReference type="NCBI Taxonomy" id="128251"/>
    <lineage>
        <taxon>Eukaryota</taxon>
        <taxon>Viridiplantae</taxon>
        <taxon>Streptophyta</taxon>
        <taxon>Embryophyta</taxon>
        <taxon>Bryophyta</taxon>
        <taxon>Sphagnophytina</taxon>
        <taxon>Sphagnopsida</taxon>
        <taxon>Sphagnales</taxon>
        <taxon>Sphagnaceae</taxon>
        <taxon>Sphagnum</taxon>
    </lineage>
</organism>